<name>A0A5C3KEG8_COPMA</name>
<protein>
    <submittedName>
        <fullName evidence="1">Uncharacterized protein</fullName>
    </submittedName>
</protein>
<dbReference type="AlphaFoldDB" id="A0A5C3KEG8"/>
<reference evidence="1 2" key="1">
    <citation type="journal article" date="2019" name="Nat. Ecol. Evol.">
        <title>Megaphylogeny resolves global patterns of mushroom evolution.</title>
        <authorList>
            <person name="Varga T."/>
            <person name="Krizsan K."/>
            <person name="Foldi C."/>
            <person name="Dima B."/>
            <person name="Sanchez-Garcia M."/>
            <person name="Sanchez-Ramirez S."/>
            <person name="Szollosi G.J."/>
            <person name="Szarkandi J.G."/>
            <person name="Papp V."/>
            <person name="Albert L."/>
            <person name="Andreopoulos W."/>
            <person name="Angelini C."/>
            <person name="Antonin V."/>
            <person name="Barry K.W."/>
            <person name="Bougher N.L."/>
            <person name="Buchanan P."/>
            <person name="Buyck B."/>
            <person name="Bense V."/>
            <person name="Catcheside P."/>
            <person name="Chovatia M."/>
            <person name="Cooper J."/>
            <person name="Damon W."/>
            <person name="Desjardin D."/>
            <person name="Finy P."/>
            <person name="Geml J."/>
            <person name="Haridas S."/>
            <person name="Hughes K."/>
            <person name="Justo A."/>
            <person name="Karasinski D."/>
            <person name="Kautmanova I."/>
            <person name="Kiss B."/>
            <person name="Kocsube S."/>
            <person name="Kotiranta H."/>
            <person name="LaButti K.M."/>
            <person name="Lechner B.E."/>
            <person name="Liimatainen K."/>
            <person name="Lipzen A."/>
            <person name="Lukacs Z."/>
            <person name="Mihaltcheva S."/>
            <person name="Morgado L.N."/>
            <person name="Niskanen T."/>
            <person name="Noordeloos M.E."/>
            <person name="Ohm R.A."/>
            <person name="Ortiz-Santana B."/>
            <person name="Ovrebo C."/>
            <person name="Racz N."/>
            <person name="Riley R."/>
            <person name="Savchenko A."/>
            <person name="Shiryaev A."/>
            <person name="Soop K."/>
            <person name="Spirin V."/>
            <person name="Szebenyi C."/>
            <person name="Tomsovsky M."/>
            <person name="Tulloss R.E."/>
            <person name="Uehling J."/>
            <person name="Grigoriev I.V."/>
            <person name="Vagvolgyi C."/>
            <person name="Papp T."/>
            <person name="Martin F.M."/>
            <person name="Miettinen O."/>
            <person name="Hibbett D.S."/>
            <person name="Nagy L.G."/>
        </authorList>
    </citation>
    <scope>NUCLEOTIDE SEQUENCE [LARGE SCALE GENOMIC DNA]</scope>
    <source>
        <strain evidence="1 2">CBS 121175</strain>
    </source>
</reference>
<dbReference type="Proteomes" id="UP000307440">
    <property type="component" value="Unassembled WGS sequence"/>
</dbReference>
<dbReference type="EMBL" id="ML210410">
    <property type="protein sequence ID" value="TFK18328.1"/>
    <property type="molecule type" value="Genomic_DNA"/>
</dbReference>
<evidence type="ECO:0000313" key="1">
    <source>
        <dbReference type="EMBL" id="TFK18328.1"/>
    </source>
</evidence>
<proteinExistence type="predicted"/>
<organism evidence="1 2">
    <name type="scientific">Coprinopsis marcescibilis</name>
    <name type="common">Agaric fungus</name>
    <name type="synonym">Psathyrella marcescibilis</name>
    <dbReference type="NCBI Taxonomy" id="230819"/>
    <lineage>
        <taxon>Eukaryota</taxon>
        <taxon>Fungi</taxon>
        <taxon>Dikarya</taxon>
        <taxon>Basidiomycota</taxon>
        <taxon>Agaricomycotina</taxon>
        <taxon>Agaricomycetes</taxon>
        <taxon>Agaricomycetidae</taxon>
        <taxon>Agaricales</taxon>
        <taxon>Agaricineae</taxon>
        <taxon>Psathyrellaceae</taxon>
        <taxon>Coprinopsis</taxon>
    </lineage>
</organism>
<sequence length="392" mass="44126">MVTFKGTNLFPLLRDSVPRWGKIYFSLTLTDKVTNVMRDAVEGNVVPFNLTDVRIEIRDPVSHILPGHQNLQIFIRSAPNLRRLSYRFIGGLLIFPISLEFIDKLPAERIGELQFPLVPFPDDRPLFRFLSNSCTSLRTLSLYALDTEPLAHGGGGIQMHGELHLPALETLILGPDSQFPKILPYLKLPSLKELVCSFQLHDRRGDRPGATPNMLLEALEDMISRSQTTLHYFMCAFSNEDLVEVLASAVLEDVKHLVLMVEVGHAAIEMLGRPELGLHGTPGTGPMFLPQLEKFEMRVCDIEDGPGVSSMVQSRASLPDSMLRFVKVMFYGSGDRLFEKDMMLEVPGVQLDFEVDENKPEWVDIPWFQGCRRTPKLIGDYLDRGKYAGISS</sequence>
<gene>
    <name evidence="1" type="ORF">FA15DRAFT_675355</name>
</gene>
<accession>A0A5C3KEG8</accession>
<evidence type="ECO:0000313" key="2">
    <source>
        <dbReference type="Proteomes" id="UP000307440"/>
    </source>
</evidence>
<keyword evidence="2" id="KW-1185">Reference proteome</keyword>